<dbReference type="SMART" id="SM00093">
    <property type="entry name" value="SERPIN"/>
    <property type="match status" value="1"/>
</dbReference>
<dbReference type="InterPro" id="IPR042185">
    <property type="entry name" value="Serpin_sf_2"/>
</dbReference>
<dbReference type="Gene3D" id="3.30.497.10">
    <property type="entry name" value="Antithrombin, subunit I, domain 2"/>
    <property type="match status" value="1"/>
</dbReference>
<organism evidence="5 6">
    <name type="scientific">Methylomagnum ishizawai</name>
    <dbReference type="NCBI Taxonomy" id="1760988"/>
    <lineage>
        <taxon>Bacteria</taxon>
        <taxon>Pseudomonadati</taxon>
        <taxon>Pseudomonadota</taxon>
        <taxon>Gammaproteobacteria</taxon>
        <taxon>Methylococcales</taxon>
        <taxon>Methylococcaceae</taxon>
        <taxon>Methylomagnum</taxon>
    </lineage>
</organism>
<dbReference type="Proteomes" id="UP000192923">
    <property type="component" value="Unassembled WGS sequence"/>
</dbReference>
<feature type="region of interest" description="Disordered" evidence="2">
    <location>
        <begin position="117"/>
        <end position="225"/>
    </location>
</feature>
<dbReference type="Pfam" id="PF01345">
    <property type="entry name" value="DUF11"/>
    <property type="match status" value="1"/>
</dbReference>
<dbReference type="OrthoDB" id="9764871at2"/>
<feature type="region of interest" description="Disordered" evidence="2">
    <location>
        <begin position="647"/>
        <end position="670"/>
    </location>
</feature>
<feature type="compositionally biased region" description="Basic and acidic residues" evidence="2">
    <location>
        <begin position="129"/>
        <end position="158"/>
    </location>
</feature>
<feature type="domain" description="Serpin" evidence="4">
    <location>
        <begin position="261"/>
        <end position="649"/>
    </location>
</feature>
<dbReference type="InterPro" id="IPR001434">
    <property type="entry name" value="OmcB-like_DUF11"/>
</dbReference>
<proteinExistence type="inferred from homology"/>
<protein>
    <submittedName>
        <fullName evidence="5">Conserved repeat domain-containing protein</fullName>
    </submittedName>
</protein>
<feature type="compositionally biased region" description="Low complexity" evidence="2">
    <location>
        <begin position="159"/>
        <end position="194"/>
    </location>
</feature>
<dbReference type="InterPro" id="IPR047589">
    <property type="entry name" value="DUF11_rpt"/>
</dbReference>
<dbReference type="PANTHER" id="PTHR11461:SF211">
    <property type="entry name" value="GH10112P-RELATED"/>
    <property type="match status" value="1"/>
</dbReference>
<dbReference type="InterPro" id="IPR023796">
    <property type="entry name" value="Serpin_dom"/>
</dbReference>
<dbReference type="GO" id="GO:0004867">
    <property type="term" value="F:serine-type endopeptidase inhibitor activity"/>
    <property type="evidence" value="ECO:0007669"/>
    <property type="project" value="InterPro"/>
</dbReference>
<evidence type="ECO:0000313" key="6">
    <source>
        <dbReference type="Proteomes" id="UP000192923"/>
    </source>
</evidence>
<evidence type="ECO:0000313" key="5">
    <source>
        <dbReference type="EMBL" id="SMF96610.1"/>
    </source>
</evidence>
<evidence type="ECO:0000256" key="2">
    <source>
        <dbReference type="SAM" id="MobiDB-lite"/>
    </source>
</evidence>
<dbReference type="PANTHER" id="PTHR11461">
    <property type="entry name" value="SERINE PROTEASE INHIBITOR, SERPIN"/>
    <property type="match status" value="1"/>
</dbReference>
<dbReference type="InterPro" id="IPR042178">
    <property type="entry name" value="Serpin_sf_1"/>
</dbReference>
<feature type="signal peptide" evidence="3">
    <location>
        <begin position="1"/>
        <end position="26"/>
    </location>
</feature>
<name>A0A1Y6D2J7_9GAMM</name>
<comment type="similarity">
    <text evidence="1">Belongs to the serpin family.</text>
</comment>
<keyword evidence="3" id="KW-0732">Signal</keyword>
<dbReference type="Gene3D" id="2.30.39.10">
    <property type="entry name" value="Alpha-1-antitrypsin, domain 1"/>
    <property type="match status" value="1"/>
</dbReference>
<dbReference type="NCBIfam" id="TIGR01451">
    <property type="entry name" value="B_ant_repeat"/>
    <property type="match status" value="1"/>
</dbReference>
<dbReference type="InterPro" id="IPR013783">
    <property type="entry name" value="Ig-like_fold"/>
</dbReference>
<accession>A0A1Y6D2J7</accession>
<dbReference type="Gene3D" id="2.60.40.10">
    <property type="entry name" value="Immunoglobulins"/>
    <property type="match status" value="1"/>
</dbReference>
<dbReference type="InterPro" id="IPR036186">
    <property type="entry name" value="Serpin_sf"/>
</dbReference>
<evidence type="ECO:0000256" key="3">
    <source>
        <dbReference type="SAM" id="SignalP"/>
    </source>
</evidence>
<dbReference type="RefSeq" id="WP_085215477.1">
    <property type="nucleotide sequence ID" value="NZ_FXAM01000001.1"/>
</dbReference>
<evidence type="ECO:0000259" key="4">
    <source>
        <dbReference type="SMART" id="SM00093"/>
    </source>
</evidence>
<dbReference type="SUPFAM" id="SSF56574">
    <property type="entry name" value="Serpins"/>
    <property type="match status" value="1"/>
</dbReference>
<feature type="chain" id="PRO_5013232487" evidence="3">
    <location>
        <begin position="27"/>
        <end position="670"/>
    </location>
</feature>
<dbReference type="STRING" id="1760988.SAMN02949497_4016"/>
<dbReference type="EMBL" id="FXAM01000001">
    <property type="protein sequence ID" value="SMF96610.1"/>
    <property type="molecule type" value="Genomic_DNA"/>
</dbReference>
<dbReference type="InterPro" id="IPR000215">
    <property type="entry name" value="Serpin_fam"/>
</dbReference>
<sequence>MPPLTNKSCFIPLCLSLLASSPTTLASNRDLSLALAASPATAAAGETVTYTLTVTNNGSKPAKKVIAATPLPADTELVSVPSNCRAVQTDHRLICKAKRLAPGQSLSWTFVAQIGASGTQPTTATVKSNKRDANPTDNRAELAREDRGSDSLATKDDTSSTSTTDTTAQSSGNGTTKDDSSSTSSTDTTAQSSGNGTAKDDSSSTSSTDTSSKNQDSHEQEPAADKIAMPDMGANSAREYHPDAQADEIHAVATANIALAFDLYTAYQQGNSGNFAYSVPDLAQALAMLAAGADGDTLSTLLGALHVDLQESRLHPAFNGSALDLSNRNSTAHLELNTALWGQGQSQNQAYYLFESGFLDTLEKNYGPGLEAVDFTAAAKAPIIANAIDPWLAAHSQNTLTGLVTSLTPRTRLVTGSSLSLDGAWQTPPDANPAAEGRFELSSNDQVLVPMLSFTGSFAYAEGNGYRAFELPLADSDLALWVLMPDHGRFAEFQSAFGPDQLHDILAAMTPTQKTLYLPKIAITSDLPSGAPASLALSGLLSEGQADFSRVNGEGYLFLGALSQRSAVSLSENAAQADGATITTHLANLDEPDSVWSGSGSSGNTTTWVDVCAPVPQYDPSLALARPFLFALRDRTTGSILSMGQVSNPGGTPAAPDSTTYPCGVPLSGG</sequence>
<gene>
    <name evidence="5" type="ORF">SAMN02949497_4016</name>
</gene>
<feature type="compositionally biased region" description="Basic and acidic residues" evidence="2">
    <location>
        <begin position="215"/>
        <end position="224"/>
    </location>
</feature>
<dbReference type="GO" id="GO:0005615">
    <property type="term" value="C:extracellular space"/>
    <property type="evidence" value="ECO:0007669"/>
    <property type="project" value="InterPro"/>
</dbReference>
<dbReference type="Pfam" id="PF00079">
    <property type="entry name" value="Serpin"/>
    <property type="match status" value="1"/>
</dbReference>
<feature type="compositionally biased region" description="Low complexity" evidence="2">
    <location>
        <begin position="203"/>
        <end position="212"/>
    </location>
</feature>
<dbReference type="AlphaFoldDB" id="A0A1Y6D2J7"/>
<evidence type="ECO:0000256" key="1">
    <source>
        <dbReference type="RuleBase" id="RU000411"/>
    </source>
</evidence>
<reference evidence="5 6" key="1">
    <citation type="submission" date="2016-12" db="EMBL/GenBank/DDBJ databases">
        <authorList>
            <person name="Song W.-J."/>
            <person name="Kurnit D.M."/>
        </authorList>
    </citation>
    <scope>NUCLEOTIDE SEQUENCE [LARGE SCALE GENOMIC DNA]</scope>
    <source>
        <strain evidence="5 6">175</strain>
    </source>
</reference>
<keyword evidence="6" id="KW-1185">Reference proteome</keyword>
<feature type="compositionally biased region" description="Polar residues" evidence="2">
    <location>
        <begin position="117"/>
        <end position="127"/>
    </location>
</feature>